<proteinExistence type="predicted"/>
<dbReference type="Ensembl" id="ENSPCLT00000017391.1">
    <property type="protein sequence ID" value="ENSPCLP00000013089.1"/>
    <property type="gene ID" value="ENSPCLG00000010729.1"/>
</dbReference>
<keyword evidence="6" id="KW-1185">Reference proteome</keyword>
<feature type="repeat" description="WD" evidence="3">
    <location>
        <begin position="338"/>
        <end position="377"/>
    </location>
</feature>
<dbReference type="InterPro" id="IPR051075">
    <property type="entry name" value="SCF_subunit_WD-repeat"/>
</dbReference>
<sequence length="895" mass="98328">MLAAPDRRVAVPRQRSAVSRQRGAGRSGMAAVRGCGFDPRLGTERGRGEAGSGGTELLLRAGGQTPAARFCPPAASCPIPEGHGAEVASLTASSAHGDIPPCPTSLPSLSRVTYKDLIRCLPVHLSRYILGLLDNKSLKTCASVSRYWAFLAKEVEKEHACQKVVQKKILYLQGLCPRRAVSNYAKIVNVAIPQLNEKGCVIKVREHSPGSKTKEDKEEEKENNLQAAYHDLQTDTIQLEERNVFCGSYNIRVLTNRSDPNRVIHYAGGDLVAIGSADQKVRIFNVLSMREVPPLLSGHAGSIKALLLDEKKGLILSASCDLSIRCWNIYSGACMKIFTGHCRAITCLDLHNKKFVSGGTDGMVKVWNLDSGVCLKTLKHSSIVYAVKMDGTHVVSGCDRGLVKVWHAGTGALLKILEGHLGPVRCLSFGQWHLVSGSNDGYVLGWSMVGDLQRCLTAFRHPKEVLSLELLCLRVVSSCADGKIRVFNFLTGSCLRVLVGSSRGDPVSFCAAKNRMVINATSSLLMFQFEDVMWDYTRGAEREMEWKQKQESSLLGTALTPSQQTKSHIASQMRRLTLKTRALCNELIKPAACQQQEHLLGSRRSSHTQEEQLFAPDGTSEYGTSVLAHPDRQREEKKGSMSSDKFLLTISMLQKSSKPSFVRSTTKHPAATGKALECLLQQQQKRRIYTTPLQQKKELTAQIQRARSHSDSLTMKRISVPFETKMLQLKLKNSLHGPNVNSSIPAPCIVRLKTCSALPQGKKVHGAHSQGTSLPEDRVQHSGTHRTASERINSTHAMIPQMKNESVCRGKKPFCPYAADPSEADSEFRLLTGQQKEACAAAAVAQCQANQAKLKEDHQRARKKAWLRKTKGLPTVSFTKEGKIFAPELGLNTFI</sequence>
<dbReference type="SUPFAM" id="SSF81383">
    <property type="entry name" value="F-box domain"/>
    <property type="match status" value="1"/>
</dbReference>
<dbReference type="PANTHER" id="PTHR19872">
    <property type="entry name" value="UBIQUITIN LIGASE SPECIFICITY FACTOR/HREP PROTEIN"/>
    <property type="match status" value="1"/>
</dbReference>
<reference evidence="5" key="1">
    <citation type="submission" date="2025-08" db="UniProtKB">
        <authorList>
            <consortium name="Ensembl"/>
        </authorList>
    </citation>
    <scope>IDENTIFICATION</scope>
</reference>
<dbReference type="Gene3D" id="1.20.1280.50">
    <property type="match status" value="1"/>
</dbReference>
<reference evidence="5" key="2">
    <citation type="submission" date="2025-09" db="UniProtKB">
        <authorList>
            <consortium name="Ensembl"/>
        </authorList>
    </citation>
    <scope>IDENTIFICATION</scope>
</reference>
<dbReference type="SUPFAM" id="SSF50978">
    <property type="entry name" value="WD40 repeat-like"/>
    <property type="match status" value="1"/>
</dbReference>
<evidence type="ECO:0000256" key="2">
    <source>
        <dbReference type="ARBA" id="ARBA00022737"/>
    </source>
</evidence>
<keyword evidence="1 3" id="KW-0853">WD repeat</keyword>
<feature type="region of interest" description="Disordered" evidence="4">
    <location>
        <begin position="599"/>
        <end position="641"/>
    </location>
</feature>
<feature type="region of interest" description="Disordered" evidence="4">
    <location>
        <begin position="1"/>
        <end position="55"/>
    </location>
</feature>
<dbReference type="PROSITE" id="PS50294">
    <property type="entry name" value="WD_REPEATS_REGION"/>
    <property type="match status" value="2"/>
</dbReference>
<dbReference type="OMA" id="QKCETCI"/>
<keyword evidence="2" id="KW-0677">Repeat</keyword>
<dbReference type="Gene3D" id="2.130.10.10">
    <property type="entry name" value="YVTN repeat-like/Quinoprotein amine dehydrogenase"/>
    <property type="match status" value="1"/>
</dbReference>
<feature type="repeat" description="WD" evidence="3">
    <location>
        <begin position="417"/>
        <end position="448"/>
    </location>
</feature>
<evidence type="ECO:0000256" key="1">
    <source>
        <dbReference type="ARBA" id="ARBA00022574"/>
    </source>
</evidence>
<name>A0A669PXN5_PHACC</name>
<dbReference type="InterPro" id="IPR001680">
    <property type="entry name" value="WD40_rpt"/>
</dbReference>
<gene>
    <name evidence="5" type="primary">FBXW10B</name>
</gene>
<dbReference type="CDD" id="cd00200">
    <property type="entry name" value="WD40"/>
    <property type="match status" value="1"/>
</dbReference>
<evidence type="ECO:0000313" key="5">
    <source>
        <dbReference type="Ensembl" id="ENSPCLP00000013089.1"/>
    </source>
</evidence>
<dbReference type="InterPro" id="IPR036322">
    <property type="entry name" value="WD40_repeat_dom_sf"/>
</dbReference>
<organism evidence="5 6">
    <name type="scientific">Phasianus colchicus</name>
    <name type="common">Common pheasant</name>
    <dbReference type="NCBI Taxonomy" id="9054"/>
    <lineage>
        <taxon>Eukaryota</taxon>
        <taxon>Metazoa</taxon>
        <taxon>Chordata</taxon>
        <taxon>Craniata</taxon>
        <taxon>Vertebrata</taxon>
        <taxon>Euteleostomi</taxon>
        <taxon>Archelosauria</taxon>
        <taxon>Archosauria</taxon>
        <taxon>Dinosauria</taxon>
        <taxon>Saurischia</taxon>
        <taxon>Theropoda</taxon>
        <taxon>Coelurosauria</taxon>
        <taxon>Aves</taxon>
        <taxon>Neognathae</taxon>
        <taxon>Galloanserae</taxon>
        <taxon>Galliformes</taxon>
        <taxon>Phasianidae</taxon>
        <taxon>Phasianinae</taxon>
        <taxon>Phasianus</taxon>
    </lineage>
</organism>
<dbReference type="PANTHER" id="PTHR19872:SF7">
    <property type="entry name" value="F-BOX AND WD REPEAT DOMAIN CONTAINING PROTEIN 10B-RELATED"/>
    <property type="match status" value="1"/>
</dbReference>
<accession>A0A669PXN5</accession>
<dbReference type="AlphaFoldDB" id="A0A669PXN5"/>
<evidence type="ECO:0000313" key="6">
    <source>
        <dbReference type="Proteomes" id="UP000472261"/>
    </source>
</evidence>
<dbReference type="SMART" id="SM00320">
    <property type="entry name" value="WD40"/>
    <property type="match status" value="6"/>
</dbReference>
<dbReference type="InterPro" id="IPR015943">
    <property type="entry name" value="WD40/YVTN_repeat-like_dom_sf"/>
</dbReference>
<dbReference type="Proteomes" id="UP000472261">
    <property type="component" value="Unplaced"/>
</dbReference>
<evidence type="ECO:0000256" key="4">
    <source>
        <dbReference type="SAM" id="MobiDB-lite"/>
    </source>
</evidence>
<dbReference type="InterPro" id="IPR036047">
    <property type="entry name" value="F-box-like_dom_sf"/>
</dbReference>
<dbReference type="OrthoDB" id="674604at2759"/>
<feature type="compositionally biased region" description="Basic and acidic residues" evidence="4">
    <location>
        <begin position="629"/>
        <end position="639"/>
    </location>
</feature>
<feature type="region of interest" description="Disordered" evidence="4">
    <location>
        <begin position="762"/>
        <end position="787"/>
    </location>
</feature>
<dbReference type="Pfam" id="PF00400">
    <property type="entry name" value="WD40"/>
    <property type="match status" value="4"/>
</dbReference>
<evidence type="ECO:0000256" key="3">
    <source>
        <dbReference type="PROSITE-ProRule" id="PRU00221"/>
    </source>
</evidence>
<dbReference type="PROSITE" id="PS50082">
    <property type="entry name" value="WD_REPEATS_2"/>
    <property type="match status" value="3"/>
</dbReference>
<dbReference type="CDD" id="cd22136">
    <property type="entry name" value="F-box_FBXW10"/>
    <property type="match status" value="1"/>
</dbReference>
<feature type="repeat" description="WD" evidence="3">
    <location>
        <begin position="296"/>
        <end position="337"/>
    </location>
</feature>
<protein>
    <submittedName>
        <fullName evidence="5">Uncharacterized protein</fullName>
    </submittedName>
</protein>